<evidence type="ECO:0000313" key="2">
    <source>
        <dbReference type="EMBL" id="KAF5930714.1"/>
    </source>
</evidence>
<proteinExistence type="predicted"/>
<keyword evidence="1" id="KW-0472">Membrane</keyword>
<sequence length="142" mass="15682">MVPPQHSQFYTSSSLSMAKRGARTKAGSFLSDDLLFVGGVLVALLTVWALSSFINHNPSSGFSENEMKASISSKKRDCAGGVHRVNLCNDPDDLTFYDDSELSYSIGGQEIESCDEKRWDWLKHHPSYPAGVGDQILREPNK</sequence>
<evidence type="ECO:0000256" key="1">
    <source>
        <dbReference type="SAM" id="Phobius"/>
    </source>
</evidence>
<dbReference type="AlphaFoldDB" id="A0A7J7FUU5"/>
<comment type="caution">
    <text evidence="2">The sequence shown here is derived from an EMBL/GenBank/DDBJ whole genome shotgun (WGS) entry which is preliminary data.</text>
</comment>
<feature type="transmembrane region" description="Helical" evidence="1">
    <location>
        <begin position="34"/>
        <end position="54"/>
    </location>
</feature>
<keyword evidence="3" id="KW-1185">Reference proteome</keyword>
<keyword evidence="1" id="KW-1133">Transmembrane helix</keyword>
<protein>
    <submittedName>
        <fullName evidence="2">Uncharacterized protein</fullName>
    </submittedName>
</protein>
<gene>
    <name evidence="2" type="ORF">HYC85_031587</name>
</gene>
<accession>A0A7J7FUU5</accession>
<dbReference type="Proteomes" id="UP000593564">
    <property type="component" value="Unassembled WGS sequence"/>
</dbReference>
<evidence type="ECO:0000313" key="3">
    <source>
        <dbReference type="Proteomes" id="UP000593564"/>
    </source>
</evidence>
<dbReference type="EMBL" id="JACBKZ010000015">
    <property type="protein sequence ID" value="KAF5930714.1"/>
    <property type="molecule type" value="Genomic_DNA"/>
</dbReference>
<organism evidence="2 3">
    <name type="scientific">Camellia sinensis</name>
    <name type="common">Tea plant</name>
    <name type="synonym">Thea sinensis</name>
    <dbReference type="NCBI Taxonomy" id="4442"/>
    <lineage>
        <taxon>Eukaryota</taxon>
        <taxon>Viridiplantae</taxon>
        <taxon>Streptophyta</taxon>
        <taxon>Embryophyta</taxon>
        <taxon>Tracheophyta</taxon>
        <taxon>Spermatophyta</taxon>
        <taxon>Magnoliopsida</taxon>
        <taxon>eudicotyledons</taxon>
        <taxon>Gunneridae</taxon>
        <taxon>Pentapetalae</taxon>
        <taxon>asterids</taxon>
        <taxon>Ericales</taxon>
        <taxon>Theaceae</taxon>
        <taxon>Camellia</taxon>
    </lineage>
</organism>
<keyword evidence="1" id="KW-0812">Transmembrane</keyword>
<name>A0A7J7FUU5_CAMSI</name>
<reference evidence="3" key="1">
    <citation type="journal article" date="2020" name="Nat. Commun.">
        <title>Genome assembly of wild tea tree DASZ reveals pedigree and selection history of tea varieties.</title>
        <authorList>
            <person name="Zhang W."/>
            <person name="Zhang Y."/>
            <person name="Qiu H."/>
            <person name="Guo Y."/>
            <person name="Wan H."/>
            <person name="Zhang X."/>
            <person name="Scossa F."/>
            <person name="Alseekh S."/>
            <person name="Zhang Q."/>
            <person name="Wang P."/>
            <person name="Xu L."/>
            <person name="Schmidt M.H."/>
            <person name="Jia X."/>
            <person name="Li D."/>
            <person name="Zhu A."/>
            <person name="Guo F."/>
            <person name="Chen W."/>
            <person name="Ni D."/>
            <person name="Usadel B."/>
            <person name="Fernie A.R."/>
            <person name="Wen W."/>
        </authorList>
    </citation>
    <scope>NUCLEOTIDE SEQUENCE [LARGE SCALE GENOMIC DNA]</scope>
    <source>
        <strain evidence="3">cv. G240</strain>
    </source>
</reference>
<reference evidence="2 3" key="2">
    <citation type="submission" date="2020-07" db="EMBL/GenBank/DDBJ databases">
        <title>Genome assembly of wild tea tree DASZ reveals pedigree and selection history of tea varieties.</title>
        <authorList>
            <person name="Zhang W."/>
        </authorList>
    </citation>
    <scope>NUCLEOTIDE SEQUENCE [LARGE SCALE GENOMIC DNA]</scope>
    <source>
        <strain evidence="3">cv. G240</strain>
        <tissue evidence="2">Leaf</tissue>
    </source>
</reference>